<evidence type="ECO:0000313" key="5">
    <source>
        <dbReference type="Proteomes" id="UP001596523"/>
    </source>
</evidence>
<evidence type="ECO:0000259" key="3">
    <source>
        <dbReference type="Pfam" id="PF13359"/>
    </source>
</evidence>
<organism evidence="4 5">
    <name type="scientific">Streptomyces monticola</name>
    <dbReference type="NCBI Taxonomy" id="2666263"/>
    <lineage>
        <taxon>Bacteria</taxon>
        <taxon>Bacillati</taxon>
        <taxon>Actinomycetota</taxon>
        <taxon>Actinomycetes</taxon>
        <taxon>Kitasatosporales</taxon>
        <taxon>Streptomycetaceae</taxon>
        <taxon>Streptomyces</taxon>
    </lineage>
</organism>
<feature type="non-terminal residue" evidence="4">
    <location>
        <position position="62"/>
    </location>
</feature>
<keyword evidence="5" id="KW-1185">Reference proteome</keyword>
<proteinExistence type="predicted"/>
<reference evidence="5" key="1">
    <citation type="journal article" date="2019" name="Int. J. Syst. Evol. Microbiol.">
        <title>The Global Catalogue of Microorganisms (GCM) 10K type strain sequencing project: providing services to taxonomists for standard genome sequencing and annotation.</title>
        <authorList>
            <consortium name="The Broad Institute Genomics Platform"/>
            <consortium name="The Broad Institute Genome Sequencing Center for Infectious Disease"/>
            <person name="Wu L."/>
            <person name="Ma J."/>
        </authorList>
    </citation>
    <scope>NUCLEOTIDE SEQUENCE [LARGE SCALE GENOMIC DNA]</scope>
    <source>
        <strain evidence="5">SYNS20</strain>
    </source>
</reference>
<name>A0ABW2JYP4_9ACTN</name>
<dbReference type="EMBL" id="JBHTCF010000039">
    <property type="protein sequence ID" value="MFC7310671.1"/>
    <property type="molecule type" value="Genomic_DNA"/>
</dbReference>
<feature type="domain" description="DDE Tnp4" evidence="3">
    <location>
        <begin position="10"/>
        <end position="59"/>
    </location>
</feature>
<comment type="cofactor">
    <cofactor evidence="1">
        <name>a divalent metal cation</name>
        <dbReference type="ChEBI" id="CHEBI:60240"/>
    </cofactor>
</comment>
<accession>A0ABW2JYP4</accession>
<dbReference type="RefSeq" id="WP_381841634.1">
    <property type="nucleotide sequence ID" value="NZ_JBHTCF010000039.1"/>
</dbReference>
<comment type="caution">
    <text evidence="4">The sequence shown here is derived from an EMBL/GenBank/DDBJ whole genome shotgun (WGS) entry which is preliminary data.</text>
</comment>
<gene>
    <name evidence="4" type="ORF">ACFQVC_41475</name>
</gene>
<dbReference type="Proteomes" id="UP001596523">
    <property type="component" value="Unassembled WGS sequence"/>
</dbReference>
<sequence length="62" mass="6911">MIRTRRRTGAANPKNFSGKHKCHGLLVVALTDENGRLLWISAARPGRTSEITACRHDKLTAR</sequence>
<dbReference type="InterPro" id="IPR027806">
    <property type="entry name" value="HARBI1_dom"/>
</dbReference>
<protein>
    <submittedName>
        <fullName evidence="4">Transposase family protein</fullName>
    </submittedName>
</protein>
<dbReference type="Pfam" id="PF13359">
    <property type="entry name" value="DDE_Tnp_4"/>
    <property type="match status" value="1"/>
</dbReference>
<evidence type="ECO:0000256" key="1">
    <source>
        <dbReference type="ARBA" id="ARBA00001968"/>
    </source>
</evidence>
<keyword evidence="2" id="KW-0479">Metal-binding</keyword>
<evidence type="ECO:0000256" key="2">
    <source>
        <dbReference type="ARBA" id="ARBA00022723"/>
    </source>
</evidence>
<evidence type="ECO:0000313" key="4">
    <source>
        <dbReference type="EMBL" id="MFC7310671.1"/>
    </source>
</evidence>